<feature type="domain" description="Nudix hydrolase" evidence="8">
    <location>
        <begin position="171"/>
        <end position="347"/>
    </location>
</feature>
<comment type="caution">
    <text evidence="9">The sequence shown here is derived from an EMBL/GenBank/DDBJ whole genome shotgun (WGS) entry which is preliminary data.</text>
</comment>
<dbReference type="Pfam" id="PF00583">
    <property type="entry name" value="Acetyltransf_1"/>
    <property type="match status" value="1"/>
</dbReference>
<dbReference type="RefSeq" id="WP_006591513.1">
    <property type="nucleotide sequence ID" value="NZ_BAHD01000015.1"/>
</dbReference>
<evidence type="ECO:0000256" key="3">
    <source>
        <dbReference type="ARBA" id="ARBA00022723"/>
    </source>
</evidence>
<dbReference type="GO" id="GO:0046872">
    <property type="term" value="F:metal ion binding"/>
    <property type="evidence" value="ECO:0007669"/>
    <property type="project" value="UniProtKB-KW"/>
</dbReference>
<keyword evidence="9" id="KW-0808">Transferase</keyword>
<dbReference type="STRING" id="1184609.KILIM_015_00410"/>
<dbReference type="InterPro" id="IPR016181">
    <property type="entry name" value="Acyl_CoA_acyltransferase"/>
</dbReference>
<feature type="domain" description="N-acetyltransferase" evidence="7">
    <location>
        <begin position="6"/>
        <end position="160"/>
    </location>
</feature>
<evidence type="ECO:0000259" key="8">
    <source>
        <dbReference type="PROSITE" id="PS51462"/>
    </source>
</evidence>
<dbReference type="eggNOG" id="COG0456">
    <property type="taxonomic scope" value="Bacteria"/>
</dbReference>
<keyword evidence="10" id="KW-1185">Reference proteome</keyword>
<comment type="cofactor">
    <cofactor evidence="2">
        <name>Mg(2+)</name>
        <dbReference type="ChEBI" id="CHEBI:18420"/>
    </cofactor>
</comment>
<name>K6WMF3_9MICO</name>
<sequence length="392" mass="42394">MVLTISSVRLAEAADVPLLQYIEAAGDAQFVPYLDTAAFGEPTSGRERVAEGVVLVIGTPALGFAHLIELDDGTAHLEQLAVHPRAQRRGLGRTLLRAVYGLVRDRDLDRLTLTTYADVPWSAPFYAAHGFRVVPEPRGALGRVVAHERQRGLERELPRVAMQRIVRDEPTPIPAVSVLPVRDGADGLEVFVQVRAATMDFVPGALVFPGGRIDAGDRVTGAALDLPGDLVDDHARAWRHTAYGVLGDARQAARTVLACAVREVAEETGAVIDPARLLPWDDWETPLGSPKRFDVRFLLLPVRSDAEAAEFTHATTEAHRSEWMPVRDVEAGAEDGSLYLVAPTRVLVEELATLGSVDAAAALRPPITRVRDDICPTPPLRGRLASNDPTGD</sequence>
<dbReference type="PROSITE" id="PS51186">
    <property type="entry name" value="GNAT"/>
    <property type="match status" value="1"/>
</dbReference>
<dbReference type="InterPro" id="IPR000182">
    <property type="entry name" value="GNAT_dom"/>
</dbReference>
<dbReference type="EMBL" id="BAHD01000015">
    <property type="protein sequence ID" value="GAB94981.1"/>
    <property type="molecule type" value="Genomic_DNA"/>
</dbReference>
<accession>K6WMF3</accession>
<dbReference type="SUPFAM" id="SSF55811">
    <property type="entry name" value="Nudix"/>
    <property type="match status" value="1"/>
</dbReference>
<dbReference type="InterPro" id="IPR039121">
    <property type="entry name" value="NUDT19"/>
</dbReference>
<dbReference type="InterPro" id="IPR015797">
    <property type="entry name" value="NUDIX_hydrolase-like_dom_sf"/>
</dbReference>
<evidence type="ECO:0000313" key="9">
    <source>
        <dbReference type="EMBL" id="GAB94981.1"/>
    </source>
</evidence>
<dbReference type="Gene3D" id="3.90.79.10">
    <property type="entry name" value="Nucleoside Triphosphate Pyrophosphohydrolase"/>
    <property type="match status" value="2"/>
</dbReference>
<dbReference type="SUPFAM" id="SSF55729">
    <property type="entry name" value="Acyl-CoA N-acyltransferases (Nat)"/>
    <property type="match status" value="1"/>
</dbReference>
<protein>
    <submittedName>
        <fullName evidence="9">Putative acetyltransferase</fullName>
    </submittedName>
</protein>
<evidence type="ECO:0000259" key="7">
    <source>
        <dbReference type="PROSITE" id="PS51186"/>
    </source>
</evidence>
<proteinExistence type="predicted"/>
<dbReference type="PANTHER" id="PTHR12318:SF0">
    <property type="entry name" value="ACYL-COENZYME A DIPHOSPHATASE NUDT19"/>
    <property type="match status" value="1"/>
</dbReference>
<gene>
    <name evidence="9" type="ORF">KILIM_015_00410</name>
</gene>
<comment type="cofactor">
    <cofactor evidence="1">
        <name>Mn(2+)</name>
        <dbReference type="ChEBI" id="CHEBI:29035"/>
    </cofactor>
</comment>
<dbReference type="CDD" id="cd18870">
    <property type="entry name" value="NUDIX_AcylCoAdiphos_Nudt19"/>
    <property type="match status" value="1"/>
</dbReference>
<dbReference type="InterPro" id="IPR000086">
    <property type="entry name" value="NUDIX_hydrolase_dom"/>
</dbReference>
<dbReference type="Proteomes" id="UP000008366">
    <property type="component" value="Unassembled WGS sequence"/>
</dbReference>
<evidence type="ECO:0000256" key="5">
    <source>
        <dbReference type="ARBA" id="ARBA00022842"/>
    </source>
</evidence>
<dbReference type="GO" id="GO:0016747">
    <property type="term" value="F:acyltransferase activity, transferring groups other than amino-acyl groups"/>
    <property type="evidence" value="ECO:0007669"/>
    <property type="project" value="InterPro"/>
</dbReference>
<dbReference type="PROSITE" id="PS51462">
    <property type="entry name" value="NUDIX"/>
    <property type="match status" value="1"/>
</dbReference>
<keyword evidence="6" id="KW-0464">Manganese</keyword>
<dbReference type="eggNOG" id="COG0494">
    <property type="taxonomic scope" value="Bacteria"/>
</dbReference>
<dbReference type="CDD" id="cd04301">
    <property type="entry name" value="NAT_SF"/>
    <property type="match status" value="1"/>
</dbReference>
<evidence type="ECO:0000313" key="10">
    <source>
        <dbReference type="Proteomes" id="UP000008366"/>
    </source>
</evidence>
<dbReference type="GO" id="GO:0016818">
    <property type="term" value="F:hydrolase activity, acting on acid anhydrides, in phosphorus-containing anhydrides"/>
    <property type="evidence" value="ECO:0007669"/>
    <property type="project" value="InterPro"/>
</dbReference>
<keyword evidence="3" id="KW-0479">Metal-binding</keyword>
<keyword evidence="5" id="KW-0460">Magnesium</keyword>
<dbReference type="AlphaFoldDB" id="K6WMF3"/>
<reference evidence="9 10" key="1">
    <citation type="submission" date="2012-08" db="EMBL/GenBank/DDBJ databases">
        <title>Whole genome shotgun sequence of Kineosphaera limosa NBRC 100340.</title>
        <authorList>
            <person name="Yoshida I."/>
            <person name="Isaki S."/>
            <person name="Hosoyama A."/>
            <person name="Tsuchikane K."/>
            <person name="Katsumata H."/>
            <person name="Ando Y."/>
            <person name="Ohji S."/>
            <person name="Hamada M."/>
            <person name="Tamura T."/>
            <person name="Yamazoe A."/>
            <person name="Yamazaki S."/>
            <person name="Fujita N."/>
        </authorList>
    </citation>
    <scope>NUCLEOTIDE SEQUENCE [LARGE SCALE GENOMIC DNA]</scope>
    <source>
        <strain evidence="9 10">NBRC 100340</strain>
    </source>
</reference>
<evidence type="ECO:0000256" key="2">
    <source>
        <dbReference type="ARBA" id="ARBA00001946"/>
    </source>
</evidence>
<evidence type="ECO:0000256" key="4">
    <source>
        <dbReference type="ARBA" id="ARBA00022801"/>
    </source>
</evidence>
<dbReference type="PANTHER" id="PTHR12318">
    <property type="entry name" value="TESTOSTERONE-REGULATED PROTEIN RP2"/>
    <property type="match status" value="1"/>
</dbReference>
<keyword evidence="4" id="KW-0378">Hydrolase</keyword>
<dbReference type="Pfam" id="PF00293">
    <property type="entry name" value="NUDIX"/>
    <property type="match status" value="1"/>
</dbReference>
<evidence type="ECO:0000256" key="1">
    <source>
        <dbReference type="ARBA" id="ARBA00001936"/>
    </source>
</evidence>
<dbReference type="Gene3D" id="3.40.630.30">
    <property type="match status" value="1"/>
</dbReference>
<evidence type="ECO:0000256" key="6">
    <source>
        <dbReference type="ARBA" id="ARBA00023211"/>
    </source>
</evidence>
<organism evidence="9 10">
    <name type="scientific">Kineosphaera limosa NBRC 100340</name>
    <dbReference type="NCBI Taxonomy" id="1184609"/>
    <lineage>
        <taxon>Bacteria</taxon>
        <taxon>Bacillati</taxon>
        <taxon>Actinomycetota</taxon>
        <taxon>Actinomycetes</taxon>
        <taxon>Micrococcales</taxon>
        <taxon>Dermatophilaceae</taxon>
        <taxon>Kineosphaera</taxon>
    </lineage>
</organism>
<dbReference type="OrthoDB" id="7183442at2"/>